<sequence length="303" mass="32844">MPRPVSSSMAQFSGPTSAGGKPRGLPELPETETIARDLHAMVVGSVVRDVSVPRPDVLREIAAADLCSALSGGRITRVWRRAKLIVLDLTLADRQNSHLVVQPRFTGGLLVDDGTLPTSEFAYSCVAMSLGDGRTLHYRDVRRLGTVALMPEARFLEYSSGLGPEPLDQTFDATAFSGCVRLSHQSIKVVLMDQRRLAGVGNIYANEALWRAGIDPSREASSLTFAEAERLHTALRDVLTASIAARGTSFRDYRDARGERGTFVEQLAAYGRGGEPCPRCGRRLVVTHAVDGRSTVFCPGCQF</sequence>
<gene>
    <name evidence="24" type="ORF">DGD08_15015</name>
</gene>
<evidence type="ECO:0000256" key="12">
    <source>
        <dbReference type="ARBA" id="ARBA00022833"/>
    </source>
</evidence>
<evidence type="ECO:0000256" key="18">
    <source>
        <dbReference type="ARBA" id="ARBA00030638"/>
    </source>
</evidence>
<dbReference type="SMART" id="SM00898">
    <property type="entry name" value="Fapy_DNA_glyco"/>
    <property type="match status" value="1"/>
</dbReference>
<dbReference type="SMART" id="SM01232">
    <property type="entry name" value="H2TH"/>
    <property type="match status" value="1"/>
</dbReference>
<dbReference type="NCBIfam" id="NF002211">
    <property type="entry name" value="PRK01103.1"/>
    <property type="match status" value="1"/>
</dbReference>
<feature type="compositionally biased region" description="Polar residues" evidence="21">
    <location>
        <begin position="1"/>
        <end position="16"/>
    </location>
</feature>
<dbReference type="EMBL" id="DPIY01000010">
    <property type="protein sequence ID" value="HCT58514.1"/>
    <property type="molecule type" value="Genomic_DNA"/>
</dbReference>
<comment type="catalytic activity">
    <reaction evidence="1">
        <text>Hydrolysis of DNA containing ring-opened 7-methylguanine residues, releasing 2,6-diamino-4-hydroxy-5-(N-methyl)formamidopyrimidine.</text>
        <dbReference type="EC" id="3.2.2.23"/>
    </reaction>
</comment>
<feature type="domain" description="Formamidopyrimidine-DNA glycosylase catalytic" evidence="23">
    <location>
        <begin position="26"/>
        <end position="145"/>
    </location>
</feature>
<dbReference type="Pfam" id="PF01149">
    <property type="entry name" value="Fapy_DNA_glyco"/>
    <property type="match status" value="1"/>
</dbReference>
<organism evidence="24 25">
    <name type="scientific">Gemmatimonas aurantiaca</name>
    <dbReference type="NCBI Taxonomy" id="173480"/>
    <lineage>
        <taxon>Bacteria</taxon>
        <taxon>Pseudomonadati</taxon>
        <taxon>Gemmatimonadota</taxon>
        <taxon>Gemmatimonadia</taxon>
        <taxon>Gemmatimonadales</taxon>
        <taxon>Gemmatimonadaceae</taxon>
        <taxon>Gemmatimonas</taxon>
    </lineage>
</organism>
<accession>A0A3D4VCF5</accession>
<dbReference type="PROSITE" id="PS01242">
    <property type="entry name" value="ZF_FPG_1"/>
    <property type="match status" value="1"/>
</dbReference>
<evidence type="ECO:0000256" key="3">
    <source>
        <dbReference type="ARBA" id="ARBA00009409"/>
    </source>
</evidence>
<dbReference type="NCBIfam" id="TIGR00577">
    <property type="entry name" value="fpg"/>
    <property type="match status" value="1"/>
</dbReference>
<dbReference type="PROSITE" id="PS51068">
    <property type="entry name" value="FPG_CAT"/>
    <property type="match status" value="1"/>
</dbReference>
<dbReference type="PROSITE" id="PS51066">
    <property type="entry name" value="ZF_FPG_2"/>
    <property type="match status" value="1"/>
</dbReference>
<keyword evidence="15 24" id="KW-0456">Lyase</keyword>
<evidence type="ECO:0000259" key="22">
    <source>
        <dbReference type="PROSITE" id="PS51066"/>
    </source>
</evidence>
<evidence type="ECO:0000256" key="21">
    <source>
        <dbReference type="SAM" id="MobiDB-lite"/>
    </source>
</evidence>
<evidence type="ECO:0000256" key="13">
    <source>
        <dbReference type="ARBA" id="ARBA00023125"/>
    </source>
</evidence>
<keyword evidence="17" id="KW-0326">Glycosidase</keyword>
<evidence type="ECO:0000256" key="15">
    <source>
        <dbReference type="ARBA" id="ARBA00023239"/>
    </source>
</evidence>
<evidence type="ECO:0000259" key="23">
    <source>
        <dbReference type="PROSITE" id="PS51068"/>
    </source>
</evidence>
<dbReference type="InterPro" id="IPR015887">
    <property type="entry name" value="DNA_glyclase_Znf_dom_DNA_BS"/>
</dbReference>
<evidence type="ECO:0000256" key="4">
    <source>
        <dbReference type="ARBA" id="ARBA00011245"/>
    </source>
</evidence>
<dbReference type="SUPFAM" id="SSF46946">
    <property type="entry name" value="S13-like H2TH domain"/>
    <property type="match status" value="1"/>
</dbReference>
<evidence type="ECO:0000256" key="14">
    <source>
        <dbReference type="ARBA" id="ARBA00023204"/>
    </source>
</evidence>
<dbReference type="InterPro" id="IPR020629">
    <property type="entry name" value="FPG_Glyclase"/>
</dbReference>
<dbReference type="Proteomes" id="UP000264071">
    <property type="component" value="Unassembled WGS sequence"/>
</dbReference>
<comment type="caution">
    <text evidence="24">The sequence shown here is derived from an EMBL/GenBank/DDBJ whole genome shotgun (WGS) entry which is preliminary data.</text>
</comment>
<evidence type="ECO:0000313" key="24">
    <source>
        <dbReference type="EMBL" id="HCT58514.1"/>
    </source>
</evidence>
<dbReference type="GO" id="GO:0006284">
    <property type="term" value="P:base-excision repair"/>
    <property type="evidence" value="ECO:0007669"/>
    <property type="project" value="InterPro"/>
</dbReference>
<keyword evidence="11" id="KW-0378">Hydrolase</keyword>
<dbReference type="Gene3D" id="1.10.8.50">
    <property type="match status" value="1"/>
</dbReference>
<evidence type="ECO:0000256" key="20">
    <source>
        <dbReference type="PROSITE-ProRule" id="PRU00391"/>
    </source>
</evidence>
<dbReference type="PANTHER" id="PTHR22993">
    <property type="entry name" value="FORMAMIDOPYRIMIDINE-DNA GLYCOSYLASE"/>
    <property type="match status" value="1"/>
</dbReference>
<evidence type="ECO:0000256" key="7">
    <source>
        <dbReference type="ARBA" id="ARBA00016240"/>
    </source>
</evidence>
<dbReference type="CDD" id="cd08966">
    <property type="entry name" value="EcFpg-like_N"/>
    <property type="match status" value="1"/>
</dbReference>
<evidence type="ECO:0000256" key="16">
    <source>
        <dbReference type="ARBA" id="ARBA00023268"/>
    </source>
</evidence>
<evidence type="ECO:0000313" key="25">
    <source>
        <dbReference type="Proteomes" id="UP000264071"/>
    </source>
</evidence>
<keyword evidence="9" id="KW-0227">DNA damage</keyword>
<dbReference type="GO" id="GO:0003684">
    <property type="term" value="F:damaged DNA binding"/>
    <property type="evidence" value="ECO:0007669"/>
    <property type="project" value="InterPro"/>
</dbReference>
<feature type="domain" description="FPG-type" evidence="22">
    <location>
        <begin position="268"/>
        <end position="303"/>
    </location>
</feature>
<keyword evidence="14" id="KW-0234">DNA repair</keyword>
<evidence type="ECO:0000256" key="19">
    <source>
        <dbReference type="ARBA" id="ARBA00044632"/>
    </source>
</evidence>
<dbReference type="InterPro" id="IPR000214">
    <property type="entry name" value="Znf_DNA_glyclase/AP_lyase"/>
</dbReference>
<evidence type="ECO:0000256" key="17">
    <source>
        <dbReference type="ARBA" id="ARBA00023295"/>
    </source>
</evidence>
<dbReference type="InterPro" id="IPR015886">
    <property type="entry name" value="H2TH_FPG"/>
</dbReference>
<comment type="cofactor">
    <cofactor evidence="2">
        <name>Zn(2+)</name>
        <dbReference type="ChEBI" id="CHEBI:29105"/>
    </cofactor>
</comment>
<dbReference type="GO" id="GO:0140078">
    <property type="term" value="F:class I DNA-(apurinic or apyrimidinic site) endonuclease activity"/>
    <property type="evidence" value="ECO:0007669"/>
    <property type="project" value="UniProtKB-EC"/>
</dbReference>
<comment type="similarity">
    <text evidence="3">Belongs to the FPG family.</text>
</comment>
<proteinExistence type="inferred from homology"/>
<dbReference type="SUPFAM" id="SSF57716">
    <property type="entry name" value="Glucocorticoid receptor-like (DNA-binding domain)"/>
    <property type="match status" value="1"/>
</dbReference>
<dbReference type="AlphaFoldDB" id="A0A3D4VCF5"/>
<evidence type="ECO:0000256" key="2">
    <source>
        <dbReference type="ARBA" id="ARBA00001947"/>
    </source>
</evidence>
<feature type="region of interest" description="Disordered" evidence="21">
    <location>
        <begin position="1"/>
        <end position="28"/>
    </location>
</feature>
<dbReference type="FunFam" id="1.10.8.50:FF:000003">
    <property type="entry name" value="Formamidopyrimidine-DNA glycosylase"/>
    <property type="match status" value="1"/>
</dbReference>
<evidence type="ECO:0000256" key="11">
    <source>
        <dbReference type="ARBA" id="ARBA00022801"/>
    </source>
</evidence>
<name>A0A3D4VCF5_9BACT</name>
<dbReference type="GO" id="GO:0008270">
    <property type="term" value="F:zinc ion binding"/>
    <property type="evidence" value="ECO:0007669"/>
    <property type="project" value="UniProtKB-KW"/>
</dbReference>
<evidence type="ECO:0000256" key="9">
    <source>
        <dbReference type="ARBA" id="ARBA00022763"/>
    </source>
</evidence>
<dbReference type="Gene3D" id="3.20.190.10">
    <property type="entry name" value="MutM-like, N-terminal"/>
    <property type="match status" value="1"/>
</dbReference>
<dbReference type="InterPro" id="IPR010979">
    <property type="entry name" value="Ribosomal_uS13-like_H2TH"/>
</dbReference>
<keyword evidence="8" id="KW-0479">Metal-binding</keyword>
<dbReference type="SUPFAM" id="SSF81624">
    <property type="entry name" value="N-terminal domain of MutM-like DNA repair proteins"/>
    <property type="match status" value="1"/>
</dbReference>
<dbReference type="InterPro" id="IPR010663">
    <property type="entry name" value="Znf_FPG/IleRS"/>
</dbReference>
<keyword evidence="16" id="KW-0511">Multifunctional enzyme</keyword>
<dbReference type="InterPro" id="IPR035937">
    <property type="entry name" value="FPG_N"/>
</dbReference>
<keyword evidence="12" id="KW-0862">Zinc</keyword>
<keyword evidence="13" id="KW-0238">DNA-binding</keyword>
<protein>
    <recommendedName>
        <fullName evidence="7">Formamidopyrimidine-DNA glycosylase</fullName>
        <ecNumber evidence="5">3.2.2.23</ecNumber>
        <ecNumber evidence="6">4.2.99.18</ecNumber>
    </recommendedName>
    <alternativeName>
        <fullName evidence="18">DNA-(apurinic or apyrimidinic site) lyase MutM</fullName>
    </alternativeName>
</protein>
<dbReference type="InterPro" id="IPR012319">
    <property type="entry name" value="FPG_cat"/>
</dbReference>
<dbReference type="GO" id="GO:0034039">
    <property type="term" value="F:8-oxo-7,8-dihydroguanine DNA N-glycosylase activity"/>
    <property type="evidence" value="ECO:0007669"/>
    <property type="project" value="TreeGrafter"/>
</dbReference>
<evidence type="ECO:0000256" key="8">
    <source>
        <dbReference type="ARBA" id="ARBA00022723"/>
    </source>
</evidence>
<dbReference type="Pfam" id="PF06827">
    <property type="entry name" value="zf-FPG_IleRS"/>
    <property type="match status" value="1"/>
</dbReference>
<dbReference type="EC" id="3.2.2.23" evidence="5"/>
<dbReference type="PANTHER" id="PTHR22993:SF9">
    <property type="entry name" value="FORMAMIDOPYRIMIDINE-DNA GLYCOSYLASE"/>
    <property type="match status" value="1"/>
</dbReference>
<dbReference type="EC" id="4.2.99.18" evidence="6"/>
<comment type="catalytic activity">
    <reaction evidence="19">
        <text>2'-deoxyribonucleotide-(2'-deoxyribose 5'-phosphate)-2'-deoxyribonucleotide-DNA = a 3'-end 2'-deoxyribonucleotide-(2,3-dehydro-2,3-deoxyribose 5'-phosphate)-DNA + a 5'-end 5'-phospho-2'-deoxyribonucleoside-DNA + H(+)</text>
        <dbReference type="Rhea" id="RHEA:66592"/>
        <dbReference type="Rhea" id="RHEA-COMP:13180"/>
        <dbReference type="Rhea" id="RHEA-COMP:16897"/>
        <dbReference type="Rhea" id="RHEA-COMP:17067"/>
        <dbReference type="ChEBI" id="CHEBI:15378"/>
        <dbReference type="ChEBI" id="CHEBI:136412"/>
        <dbReference type="ChEBI" id="CHEBI:157695"/>
        <dbReference type="ChEBI" id="CHEBI:167181"/>
        <dbReference type="EC" id="4.2.99.18"/>
    </reaction>
</comment>
<evidence type="ECO:0000256" key="5">
    <source>
        <dbReference type="ARBA" id="ARBA00012024"/>
    </source>
</evidence>
<evidence type="ECO:0000256" key="6">
    <source>
        <dbReference type="ARBA" id="ARBA00012720"/>
    </source>
</evidence>
<evidence type="ECO:0000256" key="1">
    <source>
        <dbReference type="ARBA" id="ARBA00001668"/>
    </source>
</evidence>
<comment type="subunit">
    <text evidence="4">Monomer.</text>
</comment>
<reference evidence="24 25" key="1">
    <citation type="journal article" date="2018" name="Nat. Biotechnol.">
        <title>A standardized bacterial taxonomy based on genome phylogeny substantially revises the tree of life.</title>
        <authorList>
            <person name="Parks D.H."/>
            <person name="Chuvochina M."/>
            <person name="Waite D.W."/>
            <person name="Rinke C."/>
            <person name="Skarshewski A."/>
            <person name="Chaumeil P.A."/>
            <person name="Hugenholtz P."/>
        </authorList>
    </citation>
    <scope>NUCLEOTIDE SEQUENCE [LARGE SCALE GENOMIC DNA]</scope>
    <source>
        <strain evidence="24">UBA8844</strain>
    </source>
</reference>
<dbReference type="Pfam" id="PF06831">
    <property type="entry name" value="H2TH"/>
    <property type="match status" value="1"/>
</dbReference>
<evidence type="ECO:0000256" key="10">
    <source>
        <dbReference type="ARBA" id="ARBA00022771"/>
    </source>
</evidence>
<keyword evidence="10 20" id="KW-0863">Zinc-finger</keyword>